<dbReference type="KEGG" id="amah:DLM_0913"/>
<dbReference type="EMBL" id="AP018823">
    <property type="protein sequence ID" value="BBF84553.1"/>
    <property type="molecule type" value="Genomic_DNA"/>
</dbReference>
<dbReference type="GO" id="GO:0050660">
    <property type="term" value="F:flavin adenine dinucleotide binding"/>
    <property type="evidence" value="ECO:0007669"/>
    <property type="project" value="InterPro"/>
</dbReference>
<keyword evidence="4 5" id="KW-0274">FAD</keyword>
<dbReference type="Gene3D" id="2.40.110.10">
    <property type="entry name" value="Butyryl-CoA Dehydrogenase, subunit A, domain 2"/>
    <property type="match status" value="1"/>
</dbReference>
<reference evidence="10" key="3">
    <citation type="journal article" date="2017" name="Plant Physiol. Biochem.">
        <title>Differential oxidative and antioxidative response of duckweed Lemna minor toward plant growth promoting/inhibiting bacteria.</title>
        <authorList>
            <person name="Ishizawa H."/>
            <person name="Kuroda M."/>
            <person name="Morikawa M."/>
            <person name="Ike M."/>
        </authorList>
    </citation>
    <scope>NUCLEOTIDE SEQUENCE [LARGE SCALE GENOMIC DNA]</scope>
    <source>
        <strain evidence="10">H3</strain>
    </source>
</reference>
<dbReference type="Pfam" id="PF00441">
    <property type="entry name" value="Acyl-CoA_dh_1"/>
    <property type="match status" value="1"/>
</dbReference>
<dbReference type="AlphaFoldDB" id="A0A3G9GCN0"/>
<evidence type="ECO:0000256" key="2">
    <source>
        <dbReference type="ARBA" id="ARBA00009347"/>
    </source>
</evidence>
<dbReference type="InterPro" id="IPR036250">
    <property type="entry name" value="AcylCo_DH-like_C"/>
</dbReference>
<feature type="domain" description="Acyl-CoA dehydrogenase/oxidase N-terminal" evidence="8">
    <location>
        <begin position="56"/>
        <end position="160"/>
    </location>
</feature>
<evidence type="ECO:0000259" key="6">
    <source>
        <dbReference type="Pfam" id="PF00441"/>
    </source>
</evidence>
<name>A0A3G9GCN0_9NEIS</name>
<evidence type="ECO:0000259" key="7">
    <source>
        <dbReference type="Pfam" id="PF02770"/>
    </source>
</evidence>
<evidence type="ECO:0000256" key="5">
    <source>
        <dbReference type="RuleBase" id="RU362125"/>
    </source>
</evidence>
<reference evidence="9 10" key="2">
    <citation type="journal article" date="2017" name="Genome Announc.">
        <title>Draft genome sequence of Aquitalea magnusonii strain H3, a plant growth-promoting bacterium of duckweed Lemna minor.</title>
        <authorList>
            <person name="Ishizawa H."/>
            <person name="Kuroda M."/>
            <person name="Ike M."/>
        </authorList>
    </citation>
    <scope>NUCLEOTIDE SEQUENCE [LARGE SCALE GENOMIC DNA]</scope>
    <source>
        <strain evidence="9 10">H3</strain>
    </source>
</reference>
<dbReference type="PANTHER" id="PTHR43884:SF12">
    <property type="entry name" value="ISOVALERYL-COA DEHYDROGENASE, MITOCHONDRIAL-RELATED"/>
    <property type="match status" value="1"/>
</dbReference>
<keyword evidence="5 9" id="KW-0560">Oxidoreductase</keyword>
<sequence length="457" mass="50684">MTRIAHLDGHLPFDHLLSPQLHYRNLPLLTRLVSNSPLPDLWETDFSRLPGGLARLRLKARRFAEQHLLPLSAEIDRAPHLAAGECHPAVQALLVDAGKEGWLSYFLPAPLGSLPWAATTRPPIWACSLVVEEFSRACGGLMLLLSAHHLGCMPLLLSGNIKTIMRELLPIYRSNLRGEPHLVAFAITEPQAGSDVEEGHGAEQYKPGVVATPTEGGYLLNGRKCYISGGDLAKSMTVFAALKGEGMESWTCFHVDSHSAGVAVPRTELKMGMRASGAAEVEFVNVFVPHHRVIGGLRQGWLINRATLNTSRIPVASMGVGFARAATETAIRFARQYTLAGKPLIHYQDVQLHLASMVAETRTMRSLVWQEARHAWQPRQLHASLCKFHVTDRAQHVCEMAMDLLADHGGLHDQRVEQIFRDVRLTRIFEGTNQINRLSLIEDWQGHLLDDRFTVGV</sequence>
<gene>
    <name evidence="9" type="ORF">DLM_0913</name>
</gene>
<feature type="domain" description="Acyl-CoA dehydrogenase/oxidase C-terminal" evidence="6">
    <location>
        <begin position="299"/>
        <end position="440"/>
    </location>
</feature>
<dbReference type="PANTHER" id="PTHR43884">
    <property type="entry name" value="ACYL-COA DEHYDROGENASE"/>
    <property type="match status" value="1"/>
</dbReference>
<dbReference type="InterPro" id="IPR013786">
    <property type="entry name" value="AcylCoA_DH/ox_N"/>
</dbReference>
<dbReference type="GO" id="GO:0016937">
    <property type="term" value="F:short-chain fatty acyl-CoA dehydrogenase activity"/>
    <property type="evidence" value="ECO:0007669"/>
    <property type="project" value="UniProtKB-EC"/>
</dbReference>
<dbReference type="Gene3D" id="1.20.140.10">
    <property type="entry name" value="Butyryl-CoA Dehydrogenase, subunit A, domain 3"/>
    <property type="match status" value="1"/>
</dbReference>
<proteinExistence type="inferred from homology"/>
<evidence type="ECO:0000256" key="1">
    <source>
        <dbReference type="ARBA" id="ARBA00001974"/>
    </source>
</evidence>
<dbReference type="CDD" id="cd00567">
    <property type="entry name" value="ACAD"/>
    <property type="match status" value="1"/>
</dbReference>
<dbReference type="EC" id="1.3.8.1" evidence="9"/>
<keyword evidence="10" id="KW-1185">Reference proteome</keyword>
<dbReference type="InterPro" id="IPR037069">
    <property type="entry name" value="AcylCoA_DH/ox_N_sf"/>
</dbReference>
<dbReference type="SUPFAM" id="SSF47203">
    <property type="entry name" value="Acyl-CoA dehydrogenase C-terminal domain-like"/>
    <property type="match status" value="1"/>
</dbReference>
<dbReference type="Proteomes" id="UP000198290">
    <property type="component" value="Chromosome"/>
</dbReference>
<dbReference type="InterPro" id="IPR009100">
    <property type="entry name" value="AcylCoA_DH/oxidase_NM_dom_sf"/>
</dbReference>
<reference evidence="10" key="1">
    <citation type="journal article" date="2017" name="Biotechnol. Biofuels">
        <title>Evaluation of environmental bacterial communities as a factor affecting the growth of duckweed Lemna minor.</title>
        <authorList>
            <person name="Ishizawa H."/>
            <person name="Kuroda M."/>
            <person name="Morikawa M."/>
            <person name="Ike M."/>
        </authorList>
    </citation>
    <scope>NUCLEOTIDE SEQUENCE [LARGE SCALE GENOMIC DNA]</scope>
    <source>
        <strain evidence="10">H3</strain>
    </source>
</reference>
<dbReference type="Pfam" id="PF02771">
    <property type="entry name" value="Acyl-CoA_dh_N"/>
    <property type="match status" value="1"/>
</dbReference>
<evidence type="ECO:0000313" key="9">
    <source>
        <dbReference type="EMBL" id="BBF84553.1"/>
    </source>
</evidence>
<keyword evidence="3 5" id="KW-0285">Flavoprotein</keyword>
<evidence type="ECO:0000313" key="10">
    <source>
        <dbReference type="Proteomes" id="UP000198290"/>
    </source>
</evidence>
<comment type="similarity">
    <text evidence="2 5">Belongs to the acyl-CoA dehydrogenase family.</text>
</comment>
<feature type="domain" description="Acyl-CoA oxidase/dehydrogenase middle" evidence="7">
    <location>
        <begin position="184"/>
        <end position="286"/>
    </location>
</feature>
<dbReference type="RefSeq" id="WP_089084153.1">
    <property type="nucleotide sequence ID" value="NZ_AP018823.1"/>
</dbReference>
<dbReference type="Gene3D" id="1.10.540.10">
    <property type="entry name" value="Acyl-CoA dehydrogenase/oxidase, N-terminal domain"/>
    <property type="match status" value="1"/>
</dbReference>
<accession>A0A3G9GCN0</accession>
<organism evidence="9 10">
    <name type="scientific">Aquitalea magnusonii</name>
    <dbReference type="NCBI Taxonomy" id="332411"/>
    <lineage>
        <taxon>Bacteria</taxon>
        <taxon>Pseudomonadati</taxon>
        <taxon>Pseudomonadota</taxon>
        <taxon>Betaproteobacteria</taxon>
        <taxon>Neisseriales</taxon>
        <taxon>Chromobacteriaceae</taxon>
        <taxon>Aquitalea</taxon>
    </lineage>
</organism>
<evidence type="ECO:0000256" key="4">
    <source>
        <dbReference type="ARBA" id="ARBA00022827"/>
    </source>
</evidence>
<evidence type="ECO:0000256" key="3">
    <source>
        <dbReference type="ARBA" id="ARBA00022630"/>
    </source>
</evidence>
<dbReference type="OrthoDB" id="7316074at2"/>
<dbReference type="InterPro" id="IPR046373">
    <property type="entry name" value="Acyl-CoA_Oxase/DH_mid-dom_sf"/>
</dbReference>
<dbReference type="InterPro" id="IPR006091">
    <property type="entry name" value="Acyl-CoA_Oxase/DH_mid-dom"/>
</dbReference>
<dbReference type="Pfam" id="PF02770">
    <property type="entry name" value="Acyl-CoA_dh_M"/>
    <property type="match status" value="1"/>
</dbReference>
<dbReference type="SUPFAM" id="SSF56645">
    <property type="entry name" value="Acyl-CoA dehydrogenase NM domain-like"/>
    <property type="match status" value="1"/>
</dbReference>
<evidence type="ECO:0000259" key="8">
    <source>
        <dbReference type="Pfam" id="PF02771"/>
    </source>
</evidence>
<comment type="cofactor">
    <cofactor evidence="1 5">
        <name>FAD</name>
        <dbReference type="ChEBI" id="CHEBI:57692"/>
    </cofactor>
</comment>
<dbReference type="InterPro" id="IPR009075">
    <property type="entry name" value="AcylCo_DH/oxidase_C"/>
</dbReference>
<protein>
    <submittedName>
        <fullName evidence="9">Butyryl-CoA dehydrogenase</fullName>
        <ecNumber evidence="9">1.3.8.1</ecNumber>
    </submittedName>
</protein>